<organism evidence="13 14">
    <name type="scientific">Coccidioides immitis RMSCC 2394</name>
    <dbReference type="NCBI Taxonomy" id="404692"/>
    <lineage>
        <taxon>Eukaryota</taxon>
        <taxon>Fungi</taxon>
        <taxon>Dikarya</taxon>
        <taxon>Ascomycota</taxon>
        <taxon>Pezizomycotina</taxon>
        <taxon>Eurotiomycetes</taxon>
        <taxon>Eurotiomycetidae</taxon>
        <taxon>Onygenales</taxon>
        <taxon>Onygenaceae</taxon>
        <taxon>Coccidioides</taxon>
    </lineage>
</organism>
<feature type="domain" description="GH18" evidence="12">
    <location>
        <begin position="28"/>
        <end position="332"/>
    </location>
</feature>
<dbReference type="PANTHER" id="PTHR45708">
    <property type="entry name" value="ENDOCHITINASE"/>
    <property type="match status" value="1"/>
</dbReference>
<keyword evidence="8" id="KW-0624">Polysaccharide degradation</keyword>
<dbReference type="CDD" id="cd02877">
    <property type="entry name" value="GH18_hevamine_XipI_class_III"/>
    <property type="match status" value="1"/>
</dbReference>
<dbReference type="GO" id="GO:0000272">
    <property type="term" value="P:polysaccharide catabolic process"/>
    <property type="evidence" value="ECO:0007669"/>
    <property type="project" value="UniProtKB-KW"/>
</dbReference>
<dbReference type="EMBL" id="DS028103">
    <property type="protein sequence ID" value="KMP02474.1"/>
    <property type="molecule type" value="Genomic_DNA"/>
</dbReference>
<dbReference type="GO" id="GO:0008061">
    <property type="term" value="F:chitin binding"/>
    <property type="evidence" value="ECO:0007669"/>
    <property type="project" value="UniProtKB-KW"/>
</dbReference>
<evidence type="ECO:0000256" key="11">
    <source>
        <dbReference type="SAM" id="SignalP"/>
    </source>
</evidence>
<dbReference type="EC" id="3.2.1.14" evidence="2"/>
<gene>
    <name evidence="13" type="ORF">CIRG_10296</name>
</gene>
<keyword evidence="3" id="KW-0147">Chitin-binding</keyword>
<keyword evidence="7 10" id="KW-0326">Glycosidase</keyword>
<evidence type="ECO:0000256" key="10">
    <source>
        <dbReference type="RuleBase" id="RU000489"/>
    </source>
</evidence>
<keyword evidence="5" id="KW-0146">Chitin degradation</keyword>
<evidence type="ECO:0000313" key="13">
    <source>
        <dbReference type="EMBL" id="KMP02474.1"/>
    </source>
</evidence>
<keyword evidence="6" id="KW-0119">Carbohydrate metabolism</keyword>
<proteinExistence type="inferred from homology"/>
<protein>
    <recommendedName>
        <fullName evidence="2">chitinase</fullName>
        <ecNumber evidence="2">3.2.1.14</ecNumber>
    </recommendedName>
</protein>
<dbReference type="Gene3D" id="3.20.20.80">
    <property type="entry name" value="Glycosidases"/>
    <property type="match status" value="1"/>
</dbReference>
<evidence type="ECO:0000256" key="3">
    <source>
        <dbReference type="ARBA" id="ARBA00022669"/>
    </source>
</evidence>
<evidence type="ECO:0000256" key="4">
    <source>
        <dbReference type="ARBA" id="ARBA00022801"/>
    </source>
</evidence>
<evidence type="ECO:0000256" key="2">
    <source>
        <dbReference type="ARBA" id="ARBA00012729"/>
    </source>
</evidence>
<dbReference type="InterPro" id="IPR001223">
    <property type="entry name" value="Glyco_hydro18_cat"/>
</dbReference>
<dbReference type="InterPro" id="IPR001579">
    <property type="entry name" value="Glyco_hydro_18_chit_AS"/>
</dbReference>
<accession>A0A0J6Y604</accession>
<dbReference type="Pfam" id="PF00704">
    <property type="entry name" value="Glyco_hydro_18"/>
    <property type="match status" value="1"/>
</dbReference>
<dbReference type="PROSITE" id="PS01095">
    <property type="entry name" value="GH18_1"/>
    <property type="match status" value="1"/>
</dbReference>
<dbReference type="AlphaFoldDB" id="A0A0J6Y604"/>
<dbReference type="PANTHER" id="PTHR45708:SF49">
    <property type="entry name" value="ENDOCHITINASE"/>
    <property type="match status" value="1"/>
</dbReference>
<name>A0A0J6Y604_COCIT</name>
<dbReference type="GO" id="GO:0005576">
    <property type="term" value="C:extracellular region"/>
    <property type="evidence" value="ECO:0007669"/>
    <property type="project" value="TreeGrafter"/>
</dbReference>
<dbReference type="InterPro" id="IPR050542">
    <property type="entry name" value="Glycosyl_Hydrlase18_Chitinase"/>
</dbReference>
<evidence type="ECO:0000256" key="5">
    <source>
        <dbReference type="ARBA" id="ARBA00023024"/>
    </source>
</evidence>
<feature type="chain" id="PRO_5005284742" description="chitinase" evidence="11">
    <location>
        <begin position="21"/>
        <end position="352"/>
    </location>
</feature>
<dbReference type="PROSITE" id="PS51910">
    <property type="entry name" value="GH18_2"/>
    <property type="match status" value="1"/>
</dbReference>
<sequence length="352" mass="38390">MYCLRTALLPVIGLFNAAYARLDTDSASNLAVYWGQNSYNQGSGNLTQQPLGYYCENTNIDVFQLAFVTVINGIGGAPQVNFANQGDNCTTFPGTDLLNCPQIGADITKCQGKGKTIILSIGGATYSEGGFGSEEEAIAGANLIWETFGPQKNSSRPRPFGDATVDGFDLDFEATVRNMVPFANRLRSLMAADASKKYFLTVAPQCPYPDLYNKEMLEGKVDFDAVFVQFYNNFCGLNTFEPGQEEQKSFNLGEWNEWAKTVSKNKKVKVIVGAPANQRAAGSGYVDASKLAEIVKYSRKFSSFGGVMLWDASQAYANGNFIETVKGALNSGFAGCRFGWRRTQMPMARPVV</sequence>
<reference evidence="14" key="1">
    <citation type="journal article" date="2010" name="Genome Res.">
        <title>Population genomic sequencing of Coccidioides fungi reveals recent hybridization and transposon control.</title>
        <authorList>
            <person name="Neafsey D.E."/>
            <person name="Barker B.M."/>
            <person name="Sharpton T.J."/>
            <person name="Stajich J.E."/>
            <person name="Park D.J."/>
            <person name="Whiston E."/>
            <person name="Hung C.-Y."/>
            <person name="McMahan C."/>
            <person name="White J."/>
            <person name="Sykes S."/>
            <person name="Heiman D."/>
            <person name="Young S."/>
            <person name="Zeng Q."/>
            <person name="Abouelleil A."/>
            <person name="Aftuck L."/>
            <person name="Bessette D."/>
            <person name="Brown A."/>
            <person name="FitzGerald M."/>
            <person name="Lui A."/>
            <person name="Macdonald J.P."/>
            <person name="Priest M."/>
            <person name="Orbach M.J."/>
            <person name="Galgiani J.N."/>
            <person name="Kirkland T.N."/>
            <person name="Cole G.T."/>
            <person name="Birren B.W."/>
            <person name="Henn M.R."/>
            <person name="Taylor J.W."/>
            <person name="Rounsley S.D."/>
        </authorList>
    </citation>
    <scope>NUCLEOTIDE SEQUENCE [LARGE SCALE GENOMIC DNA]</scope>
    <source>
        <strain evidence="14">RMSCC 2394</strain>
    </source>
</reference>
<evidence type="ECO:0000256" key="8">
    <source>
        <dbReference type="ARBA" id="ARBA00023326"/>
    </source>
</evidence>
<evidence type="ECO:0000259" key="12">
    <source>
        <dbReference type="PROSITE" id="PS51910"/>
    </source>
</evidence>
<evidence type="ECO:0000256" key="6">
    <source>
        <dbReference type="ARBA" id="ARBA00023277"/>
    </source>
</evidence>
<dbReference type="OrthoDB" id="2425929at2759"/>
<keyword evidence="4 10" id="KW-0378">Hydrolase</keyword>
<dbReference type="GO" id="GO:0006032">
    <property type="term" value="P:chitin catabolic process"/>
    <property type="evidence" value="ECO:0007669"/>
    <property type="project" value="UniProtKB-KW"/>
</dbReference>
<comment type="catalytic activity">
    <reaction evidence="1">
        <text>Random endo-hydrolysis of N-acetyl-beta-D-glucosaminide (1-&gt;4)-beta-linkages in chitin and chitodextrins.</text>
        <dbReference type="EC" id="3.2.1.14"/>
    </reaction>
</comment>
<dbReference type="STRING" id="404692.A0A0J6Y604"/>
<dbReference type="InterPro" id="IPR045321">
    <property type="entry name" value="Cts1-like"/>
</dbReference>
<dbReference type="FunFam" id="3.20.20.80:FF:000145">
    <property type="entry name" value="Class III chitinase, putative"/>
    <property type="match status" value="1"/>
</dbReference>
<evidence type="ECO:0000256" key="9">
    <source>
        <dbReference type="ARBA" id="ARBA00025727"/>
    </source>
</evidence>
<dbReference type="InterPro" id="IPR017853">
    <property type="entry name" value="GH"/>
</dbReference>
<evidence type="ECO:0000313" key="14">
    <source>
        <dbReference type="Proteomes" id="UP000054565"/>
    </source>
</evidence>
<comment type="similarity">
    <text evidence="9">Belongs to the glycosyl hydrolase 18 family. Chitinase class III subfamily.</text>
</comment>
<evidence type="ECO:0000256" key="1">
    <source>
        <dbReference type="ARBA" id="ARBA00000822"/>
    </source>
</evidence>
<evidence type="ECO:0000256" key="7">
    <source>
        <dbReference type="ARBA" id="ARBA00023295"/>
    </source>
</evidence>
<keyword evidence="11" id="KW-0732">Signal</keyword>
<dbReference type="GO" id="GO:0008843">
    <property type="term" value="F:endochitinase activity"/>
    <property type="evidence" value="ECO:0007669"/>
    <property type="project" value="UniProtKB-EC"/>
</dbReference>
<dbReference type="SUPFAM" id="SSF51445">
    <property type="entry name" value="(Trans)glycosidases"/>
    <property type="match status" value="1"/>
</dbReference>
<dbReference type="Proteomes" id="UP000054565">
    <property type="component" value="Unassembled WGS sequence"/>
</dbReference>
<feature type="signal peptide" evidence="11">
    <location>
        <begin position="1"/>
        <end position="20"/>
    </location>
</feature>